<feature type="region of interest" description="Disordered" evidence="12">
    <location>
        <begin position="464"/>
        <end position="568"/>
    </location>
</feature>
<keyword evidence="7 10" id="KW-0226">DNA condensation</keyword>
<dbReference type="SUPFAM" id="SSF48371">
    <property type="entry name" value="ARM repeat"/>
    <property type="match status" value="1"/>
</dbReference>
<dbReference type="PIRSF" id="PIRSF017127">
    <property type="entry name" value="Condensin_D2"/>
    <property type="match status" value="1"/>
</dbReference>
<dbReference type="PANTHER" id="PTHR14222">
    <property type="entry name" value="CONDENSIN"/>
    <property type="match status" value="1"/>
</dbReference>
<feature type="region of interest" description="Disordered" evidence="12">
    <location>
        <begin position="893"/>
        <end position="923"/>
    </location>
</feature>
<feature type="compositionally biased region" description="Acidic residues" evidence="12">
    <location>
        <begin position="472"/>
        <end position="493"/>
    </location>
</feature>
<keyword evidence="16" id="KW-1185">Reference proteome</keyword>
<dbReference type="EMBL" id="NHYE01005341">
    <property type="protein sequence ID" value="PPQ74426.1"/>
    <property type="molecule type" value="Genomic_DNA"/>
</dbReference>
<evidence type="ECO:0000256" key="4">
    <source>
        <dbReference type="ARBA" id="ARBA00022454"/>
    </source>
</evidence>
<dbReference type="FunCoup" id="A0A409W7E0">
    <property type="interactions" value="265"/>
</dbReference>
<dbReference type="GO" id="GO:0051301">
    <property type="term" value="P:cell division"/>
    <property type="evidence" value="ECO:0007669"/>
    <property type="project" value="UniProtKB-KW"/>
</dbReference>
<dbReference type="InterPro" id="IPR016024">
    <property type="entry name" value="ARM-type_fold"/>
</dbReference>
<evidence type="ECO:0000256" key="3">
    <source>
        <dbReference type="ARBA" id="ARBA00009606"/>
    </source>
</evidence>
<reference evidence="15 16" key="1">
    <citation type="journal article" date="2018" name="Evol. Lett.">
        <title>Horizontal gene cluster transfer increased hallucinogenic mushroom diversity.</title>
        <authorList>
            <person name="Reynolds H.T."/>
            <person name="Vijayakumar V."/>
            <person name="Gluck-Thaler E."/>
            <person name="Korotkin H.B."/>
            <person name="Matheny P.B."/>
            <person name="Slot J.C."/>
        </authorList>
    </citation>
    <scope>NUCLEOTIDE SEQUENCE [LARGE SCALE GENOMIC DNA]</scope>
    <source>
        <strain evidence="15 16">SRW20</strain>
    </source>
</reference>
<proteinExistence type="inferred from homology"/>
<name>A0A409W7E0_9AGAR</name>
<dbReference type="GO" id="GO:0000796">
    <property type="term" value="C:condensin complex"/>
    <property type="evidence" value="ECO:0007669"/>
    <property type="project" value="TreeGrafter"/>
</dbReference>
<keyword evidence="9 10" id="KW-0131">Cell cycle</keyword>
<feature type="compositionally biased region" description="Basic and acidic residues" evidence="12">
    <location>
        <begin position="894"/>
        <end position="906"/>
    </location>
</feature>
<comment type="subcellular location">
    <subcellularLocation>
        <location evidence="2">Chromosome</location>
    </subcellularLocation>
    <subcellularLocation>
        <location evidence="1">Nucleus</location>
    </subcellularLocation>
</comment>
<feature type="domain" description="Condensin complex subunit 1 N-terminal" evidence="14">
    <location>
        <begin position="68"/>
        <end position="231"/>
    </location>
</feature>
<dbReference type="GO" id="GO:0042393">
    <property type="term" value="F:histone binding"/>
    <property type="evidence" value="ECO:0007669"/>
    <property type="project" value="TreeGrafter"/>
</dbReference>
<gene>
    <name evidence="15" type="ORF">CVT26_001409</name>
</gene>
<dbReference type="Proteomes" id="UP000284706">
    <property type="component" value="Unassembled WGS sequence"/>
</dbReference>
<evidence type="ECO:0000256" key="6">
    <source>
        <dbReference type="ARBA" id="ARBA00022776"/>
    </source>
</evidence>
<dbReference type="Pfam" id="PF12717">
    <property type="entry name" value="Cnd1"/>
    <property type="match status" value="1"/>
</dbReference>
<accession>A0A409W7E0</accession>
<dbReference type="Gene3D" id="1.25.10.10">
    <property type="entry name" value="Leucine-rich Repeat Variant"/>
    <property type="match status" value="2"/>
</dbReference>
<evidence type="ECO:0000259" key="13">
    <source>
        <dbReference type="Pfam" id="PF12717"/>
    </source>
</evidence>
<evidence type="ECO:0000256" key="12">
    <source>
        <dbReference type="SAM" id="MobiDB-lite"/>
    </source>
</evidence>
<evidence type="ECO:0000313" key="15">
    <source>
        <dbReference type="EMBL" id="PPQ74426.1"/>
    </source>
</evidence>
<dbReference type="InterPro" id="IPR024324">
    <property type="entry name" value="Condensin_cplx_su1_N"/>
</dbReference>
<protein>
    <recommendedName>
        <fullName evidence="10">Condensin complex subunit 1</fullName>
    </recommendedName>
</protein>
<evidence type="ECO:0000256" key="5">
    <source>
        <dbReference type="ARBA" id="ARBA00022618"/>
    </source>
</evidence>
<dbReference type="PANTHER" id="PTHR14222:SF2">
    <property type="entry name" value="CONDENSIN COMPLEX SUBUNIT 1"/>
    <property type="match status" value="1"/>
</dbReference>
<keyword evidence="4" id="KW-0158">Chromosome</keyword>
<evidence type="ECO:0000256" key="2">
    <source>
        <dbReference type="ARBA" id="ARBA00004286"/>
    </source>
</evidence>
<evidence type="ECO:0000256" key="1">
    <source>
        <dbReference type="ARBA" id="ARBA00004123"/>
    </source>
</evidence>
<feature type="region of interest" description="Disordered" evidence="12">
    <location>
        <begin position="123"/>
        <end position="149"/>
    </location>
</feature>
<dbReference type="GO" id="GO:0005634">
    <property type="term" value="C:nucleus"/>
    <property type="evidence" value="ECO:0007669"/>
    <property type="project" value="UniProtKB-SubCell"/>
</dbReference>
<evidence type="ECO:0000256" key="7">
    <source>
        <dbReference type="ARBA" id="ARBA00023067"/>
    </source>
</evidence>
<evidence type="ECO:0000256" key="9">
    <source>
        <dbReference type="ARBA" id="ARBA00023306"/>
    </source>
</evidence>
<feature type="region of interest" description="Disordered" evidence="12">
    <location>
        <begin position="1307"/>
        <end position="1375"/>
    </location>
</feature>
<sequence>MLLRSFELQDELQALQDIERYEIPHETDFSSEDPENLLEGTDAIRDDEVFDAYRSLLKHSAKVPPLIMSKLLDSISSGLQAEMDATVRDVEGGDQQTIMAHKMPLEMYAFLMNWFVTAAEKVKPPEEEPAKGKKGKGKATGRGAANKKQSTEWSWQEQIVPTLTLINRLLANIQSQRLWTTTAERDTFLTCITRPAYYVSENEQYMKNSDVKKVVFNVFCRAVKNHGQAMALQIHIMQSLQFWEHLSEPMAECLTLLSEAWSHTQLGDEVLREIAGKTFGSQDTKGPRAFARFLVKYAELSPRAVLKQFSLLVNQIDSESYPIRQAIIEVIGYIIAAIAVSEGQESAEGKQIQKQVNNLFEQVLVRVLDISGYVRVKAFNVMSKIIEIKGYRFPKQRLQMTTAAVEALEDKSPSVRKAAVALLQKLLLTHPYGLVHGGTLDREVFEKDYKEACEKLKKLEGSVGNVVQETEGQGDDEEEEEEEDDNDDSEKEGEEGSRKKKKKSKKSRKARDENNDSMDVDDEAGGDTEVDEPDMSVDEDEVDEPDMSVDEDEDEEGNKKKKKSTKLKPRMSQLDLEALNDEQAAVAQLDEDDLQNTRMKKKYCSEALTFIDRIESAIEPMCNLLGSTNKAEVLEIMEFFRVAHEYQFESAKDGLKKMLHLIWSKDNSVSTSDEGQELKGIPQRLIETYKSLYFDPVPGLEPKDQVNRIAKNLIERTYEATLAELTSLEEMLRMMTKESPIHPDVIAKLWQVYGKDRHLPKAQRRGAIMIIGMLALSDREILKDKIDVMLKVGLGTLVKSDPTLARYTCIALQRLGGSEKKVKGSSEDKTERLEMGNPIFRKLESAILLPTRTKEWFGMAEQIINTVYTLGERPDIWCDDVIKKLTIRAFTPKQKAEKPAAEKESTPDATAEGQEHPGDQTVDAGDVTMLDATQPLSTQAPPDATQSDEDKDKDLGEAFELSQLLFVVGHVAIKHIVFLELVEREWKRQKEERQAAEKKANANQRASKDVEELEQVAGNAEDEIGERVQGIRETELLFGTDSLLAMYGPMLVQICGSPHKYKNKTLRAAATLAFSKFLCVSPQFCDAHYRLLFKILETSKDKSIRSNIVIALGDVAVSFSSIIDENSNELYRGLSDKELVVKKNTLMVLTHLILNGMIKVKGQLGEMAKCLEDKEQRISDLAKLFFKELSTKDNAIYNNLPDVISHLSTGEHAVDETTFQNTLTYIFKFIEKEKQAESIVEKLCQRFRLSEDPRQWRDIAFCLSLLPFKSERSVKKLIEGLQFYRDKLHEQGVFEKFQEILTKARANKSKDKPDTELDEFEKILESHKSQGQEDQALEKRVKGKKAAAQKRAAKRSARAKKVATPPPADDDMYSD</sequence>
<comment type="caution">
    <text evidence="15">The sequence shown here is derived from an EMBL/GenBank/DDBJ whole genome shotgun (WGS) entry which is preliminary data.</text>
</comment>
<dbReference type="OrthoDB" id="436262at2759"/>
<dbReference type="GO" id="GO:0000779">
    <property type="term" value="C:condensed chromosome, centromeric region"/>
    <property type="evidence" value="ECO:0007669"/>
    <property type="project" value="TreeGrafter"/>
</dbReference>
<evidence type="ECO:0000313" key="16">
    <source>
        <dbReference type="Proteomes" id="UP000284706"/>
    </source>
</evidence>
<feature type="compositionally biased region" description="Basic residues" evidence="12">
    <location>
        <begin position="1341"/>
        <end position="1361"/>
    </location>
</feature>
<keyword evidence="6 10" id="KW-0498">Mitosis</keyword>
<keyword evidence="5 10" id="KW-0132">Cell division</keyword>
<dbReference type="InterPro" id="IPR011989">
    <property type="entry name" value="ARM-like"/>
</dbReference>
<evidence type="ECO:0000256" key="8">
    <source>
        <dbReference type="ARBA" id="ARBA00023242"/>
    </source>
</evidence>
<dbReference type="GO" id="GO:0007076">
    <property type="term" value="P:mitotic chromosome condensation"/>
    <property type="evidence" value="ECO:0007669"/>
    <property type="project" value="InterPro"/>
</dbReference>
<feature type="coiled-coil region" evidence="11">
    <location>
        <begin position="979"/>
        <end position="1023"/>
    </location>
</feature>
<keyword evidence="8" id="KW-0539">Nucleus</keyword>
<evidence type="ECO:0000256" key="10">
    <source>
        <dbReference type="PIRNR" id="PIRNR017127"/>
    </source>
</evidence>
<feature type="compositionally biased region" description="Basic residues" evidence="12">
    <location>
        <begin position="498"/>
        <end position="509"/>
    </location>
</feature>
<feature type="compositionally biased region" description="Basic residues" evidence="12">
    <location>
        <begin position="559"/>
        <end position="568"/>
    </location>
</feature>
<dbReference type="InParanoid" id="A0A409W7E0"/>
<comment type="similarity">
    <text evidence="3 10">Belongs to the CND1 (condensin subunit 1) family.</text>
</comment>
<dbReference type="Pfam" id="PF12922">
    <property type="entry name" value="Cnd1_N"/>
    <property type="match status" value="1"/>
</dbReference>
<feature type="compositionally biased region" description="Basic and acidic residues" evidence="12">
    <location>
        <begin position="1308"/>
        <end position="1340"/>
    </location>
</feature>
<dbReference type="InterPro" id="IPR007673">
    <property type="entry name" value="Condensin_cplx_su1"/>
</dbReference>
<keyword evidence="11" id="KW-0175">Coiled coil</keyword>
<dbReference type="GO" id="GO:0010032">
    <property type="term" value="P:meiotic chromosome condensation"/>
    <property type="evidence" value="ECO:0007669"/>
    <property type="project" value="TreeGrafter"/>
</dbReference>
<comment type="function">
    <text evidence="10">Regulatory subunit of the condensin complex, a complex required for conversion of interphase chromatin into mitotic-like condense chromosomes. The condensin complex probably introduces positive supercoils into relaxed DNA in the presence of type I topoisomerases and converts nicked DNA into positive knotted forms in the presence of type II topoisomerases.</text>
</comment>
<organism evidence="15 16">
    <name type="scientific">Gymnopilus dilepis</name>
    <dbReference type="NCBI Taxonomy" id="231916"/>
    <lineage>
        <taxon>Eukaryota</taxon>
        <taxon>Fungi</taxon>
        <taxon>Dikarya</taxon>
        <taxon>Basidiomycota</taxon>
        <taxon>Agaricomycotina</taxon>
        <taxon>Agaricomycetes</taxon>
        <taxon>Agaricomycetidae</taxon>
        <taxon>Agaricales</taxon>
        <taxon>Agaricineae</taxon>
        <taxon>Hymenogastraceae</taxon>
        <taxon>Gymnopilus</taxon>
    </lineage>
</organism>
<feature type="domain" description="Condensin complex subunit 1 C-terminal" evidence="13">
    <location>
        <begin position="1104"/>
        <end position="1264"/>
    </location>
</feature>
<evidence type="ECO:0000256" key="11">
    <source>
        <dbReference type="SAM" id="Coils"/>
    </source>
</evidence>
<feature type="compositionally biased region" description="Acidic residues" evidence="12">
    <location>
        <begin position="515"/>
        <end position="556"/>
    </location>
</feature>
<dbReference type="InterPro" id="IPR032682">
    <property type="entry name" value="Cnd1_C"/>
</dbReference>
<dbReference type="STRING" id="231916.A0A409W7E0"/>
<evidence type="ECO:0000259" key="14">
    <source>
        <dbReference type="Pfam" id="PF12922"/>
    </source>
</evidence>
<dbReference type="InterPro" id="IPR026971">
    <property type="entry name" value="CND1/NCAPD3"/>
</dbReference>